<evidence type="ECO:0000313" key="1">
    <source>
        <dbReference type="EMBL" id="JAD31893.1"/>
    </source>
</evidence>
<organism evidence="1">
    <name type="scientific">Arundo donax</name>
    <name type="common">Giant reed</name>
    <name type="synonym">Donax arundinaceus</name>
    <dbReference type="NCBI Taxonomy" id="35708"/>
    <lineage>
        <taxon>Eukaryota</taxon>
        <taxon>Viridiplantae</taxon>
        <taxon>Streptophyta</taxon>
        <taxon>Embryophyta</taxon>
        <taxon>Tracheophyta</taxon>
        <taxon>Spermatophyta</taxon>
        <taxon>Magnoliopsida</taxon>
        <taxon>Liliopsida</taxon>
        <taxon>Poales</taxon>
        <taxon>Poaceae</taxon>
        <taxon>PACMAD clade</taxon>
        <taxon>Arundinoideae</taxon>
        <taxon>Arundineae</taxon>
        <taxon>Arundo</taxon>
    </lineage>
</organism>
<accession>A0A0A8Z2H1</accession>
<dbReference type="EMBL" id="GBRH01266002">
    <property type="protein sequence ID" value="JAD31893.1"/>
    <property type="molecule type" value="Transcribed_RNA"/>
</dbReference>
<sequence length="26" mass="3357">MIMNKYPRCSCLANHWRHYSPFFYQY</sequence>
<protein>
    <submittedName>
        <fullName evidence="1">Uncharacterized protein</fullName>
    </submittedName>
</protein>
<reference evidence="1" key="2">
    <citation type="journal article" date="2015" name="Data Brief">
        <title>Shoot transcriptome of the giant reed, Arundo donax.</title>
        <authorList>
            <person name="Barrero R.A."/>
            <person name="Guerrero F.D."/>
            <person name="Moolhuijzen P."/>
            <person name="Goolsby J.A."/>
            <person name="Tidwell J."/>
            <person name="Bellgard S.E."/>
            <person name="Bellgard M.I."/>
        </authorList>
    </citation>
    <scope>NUCLEOTIDE SEQUENCE</scope>
    <source>
        <tissue evidence="1">Shoot tissue taken approximately 20 cm above the soil surface</tissue>
    </source>
</reference>
<dbReference type="AlphaFoldDB" id="A0A0A8Z2H1"/>
<proteinExistence type="predicted"/>
<reference evidence="1" key="1">
    <citation type="submission" date="2014-09" db="EMBL/GenBank/DDBJ databases">
        <authorList>
            <person name="Magalhaes I.L.F."/>
            <person name="Oliveira U."/>
            <person name="Santos F.R."/>
            <person name="Vidigal T.H.D.A."/>
            <person name="Brescovit A.D."/>
            <person name="Santos A.J."/>
        </authorList>
    </citation>
    <scope>NUCLEOTIDE SEQUENCE</scope>
    <source>
        <tissue evidence="1">Shoot tissue taken approximately 20 cm above the soil surface</tissue>
    </source>
</reference>
<name>A0A0A8Z2H1_ARUDO</name>